<name>A0A813VEL6_9BILA</name>
<comment type="caution">
    <text evidence="3">The sequence shown here is derived from an EMBL/GenBank/DDBJ whole genome shotgun (WGS) entry which is preliminary data.</text>
</comment>
<evidence type="ECO:0000313" key="4">
    <source>
        <dbReference type="Proteomes" id="UP000663877"/>
    </source>
</evidence>
<organism evidence="3 4">
    <name type="scientific">Adineta steineri</name>
    <dbReference type="NCBI Taxonomy" id="433720"/>
    <lineage>
        <taxon>Eukaryota</taxon>
        <taxon>Metazoa</taxon>
        <taxon>Spiralia</taxon>
        <taxon>Gnathifera</taxon>
        <taxon>Rotifera</taxon>
        <taxon>Eurotatoria</taxon>
        <taxon>Bdelloidea</taxon>
        <taxon>Adinetida</taxon>
        <taxon>Adinetidae</taxon>
        <taxon>Adineta</taxon>
    </lineage>
</organism>
<sequence length="81" mass="9004">MLERTNNTLTANELRNDRDMMMSKDTPFVDDPTPQDGLPVIDRTSRSISRRKVTVIVSVAIFIGVVILVVLIPALGLHKSD</sequence>
<feature type="compositionally biased region" description="Polar residues" evidence="1">
    <location>
        <begin position="1"/>
        <end position="13"/>
    </location>
</feature>
<feature type="transmembrane region" description="Helical" evidence="2">
    <location>
        <begin position="53"/>
        <end position="75"/>
    </location>
</feature>
<dbReference type="EMBL" id="CAJNOI010000022">
    <property type="protein sequence ID" value="CAF0841809.1"/>
    <property type="molecule type" value="Genomic_DNA"/>
</dbReference>
<keyword evidence="2" id="KW-0472">Membrane</keyword>
<dbReference type="AlphaFoldDB" id="A0A813VEL6"/>
<proteinExistence type="predicted"/>
<feature type="region of interest" description="Disordered" evidence="1">
    <location>
        <begin position="1"/>
        <end position="41"/>
    </location>
</feature>
<evidence type="ECO:0000256" key="1">
    <source>
        <dbReference type="SAM" id="MobiDB-lite"/>
    </source>
</evidence>
<keyword evidence="2" id="KW-0812">Transmembrane</keyword>
<gene>
    <name evidence="3" type="ORF">BJG266_LOCUS7354</name>
</gene>
<evidence type="ECO:0000256" key="2">
    <source>
        <dbReference type="SAM" id="Phobius"/>
    </source>
</evidence>
<evidence type="ECO:0000313" key="3">
    <source>
        <dbReference type="EMBL" id="CAF0841809.1"/>
    </source>
</evidence>
<keyword evidence="2" id="KW-1133">Transmembrane helix</keyword>
<reference evidence="3" key="1">
    <citation type="submission" date="2021-02" db="EMBL/GenBank/DDBJ databases">
        <authorList>
            <person name="Nowell W R."/>
        </authorList>
    </citation>
    <scope>NUCLEOTIDE SEQUENCE</scope>
</reference>
<protein>
    <submittedName>
        <fullName evidence="3">Uncharacterized protein</fullName>
    </submittedName>
</protein>
<dbReference type="Proteomes" id="UP000663877">
    <property type="component" value="Unassembled WGS sequence"/>
</dbReference>
<accession>A0A813VEL6</accession>